<evidence type="ECO:0000313" key="4">
    <source>
        <dbReference type="EMBL" id="MCO6025731.1"/>
    </source>
</evidence>
<sequence length="625" mass="72086">MKYLISLALTLILVYTPVSADGINQKWIEENYSKREVMILMRDGTRLYTVVYEPKDHTVKHPIIFCRTPYSCQPYGPDRFSSSLWNSMKFFALHHYIIVYQDVRGTYRSEGIYENIRPFIPKKKGKVFDEASDVYDTTDWLLRHTHNNGQEGVMGTSYPGFYALMAGLSGHPAIKAISPQAPVSDWFMGDDEHHNGAFCLVDTYRFDASFDVPHHPNGLAHISGGIKFPNDIYTDYLKMGPIRNFTRTFGDSVRFWNTVMDHPDRDTFWVRRTPLQYCKAVKPAVLVVGGLFDAEDCYGAWNLYKAIKKQSPKTPLYLTFGPWYHGGWNNASYQNLGQVWFGDSTSDYFMKNIEFPFFDYYLNDNQEAQPKSLTNIYFSGENRWHHAGSWPLSNVHMEPLYLHVDGKLSFSQPEGTDLYRSYISDPAHPVPYTADVQNYRNREYMASDQRFASTRPDVLTYMSDILNDTLCLGGPLDVELQTSISSTDADFVVKLIDVYPDGFSYTKEIQNQLPVKNYPMGGYQMLVRGDIMRGKFREGFDREVPFVPNQITKVTFKMNDIAHTFLPGHRLMVQIQSSCFPLFDRNPQTFTDIYTCEESAFRPCTINIFSDKAHFSCIRIPVLRK</sequence>
<keyword evidence="5" id="KW-1185">Reference proteome</keyword>
<evidence type="ECO:0000256" key="2">
    <source>
        <dbReference type="SAM" id="SignalP"/>
    </source>
</evidence>
<gene>
    <name evidence="4" type="ORF">NG821_07740</name>
</gene>
<feature type="chain" id="PRO_5045680851" evidence="2">
    <location>
        <begin position="21"/>
        <end position="625"/>
    </location>
</feature>
<dbReference type="SUPFAM" id="SSF49785">
    <property type="entry name" value="Galactose-binding domain-like"/>
    <property type="match status" value="1"/>
</dbReference>
<dbReference type="Gene3D" id="3.40.50.1820">
    <property type="entry name" value="alpha/beta hydrolase"/>
    <property type="match status" value="1"/>
</dbReference>
<dbReference type="SUPFAM" id="SSF53474">
    <property type="entry name" value="alpha/beta-Hydrolases"/>
    <property type="match status" value="1"/>
</dbReference>
<dbReference type="InterPro" id="IPR029058">
    <property type="entry name" value="AB_hydrolase_fold"/>
</dbReference>
<reference evidence="4 5" key="1">
    <citation type="submission" date="2022-06" db="EMBL/GenBank/DDBJ databases">
        <title>A taxonomic note on the genus Prevotella: Description of four novel genera and emended description of the genera Hallella and Xylanibacter.</title>
        <authorList>
            <person name="Hitch T.C.A."/>
        </authorList>
    </citation>
    <scope>NUCLEOTIDE SEQUENCE [LARGE SCALE GENOMIC DNA]</scope>
    <source>
        <strain evidence="4 5">DSM 100619</strain>
    </source>
</reference>
<keyword evidence="2" id="KW-0732">Signal</keyword>
<keyword evidence="1 4" id="KW-0378">Hydrolase</keyword>
<dbReference type="InterPro" id="IPR013736">
    <property type="entry name" value="Xaa-Pro_dipept_C"/>
</dbReference>
<organism evidence="4 5">
    <name type="scientific">Segatella cerevisiae</name>
    <dbReference type="NCBI Taxonomy" id="2053716"/>
    <lineage>
        <taxon>Bacteria</taxon>
        <taxon>Pseudomonadati</taxon>
        <taxon>Bacteroidota</taxon>
        <taxon>Bacteroidia</taxon>
        <taxon>Bacteroidales</taxon>
        <taxon>Prevotellaceae</taxon>
        <taxon>Segatella</taxon>
    </lineage>
</organism>
<accession>A0ABT1BXC4</accession>
<dbReference type="RefSeq" id="WP_252761086.1">
    <property type="nucleotide sequence ID" value="NZ_JAMXLY010000026.1"/>
</dbReference>
<feature type="domain" description="Xaa-Pro dipeptidyl-peptidase C-terminal" evidence="3">
    <location>
        <begin position="355"/>
        <end position="619"/>
    </location>
</feature>
<evidence type="ECO:0000256" key="1">
    <source>
        <dbReference type="ARBA" id="ARBA00022801"/>
    </source>
</evidence>
<dbReference type="InterPro" id="IPR000383">
    <property type="entry name" value="Xaa-Pro-like_dom"/>
</dbReference>
<comment type="caution">
    <text evidence="4">The sequence shown here is derived from an EMBL/GenBank/DDBJ whole genome shotgun (WGS) entry which is preliminary data.</text>
</comment>
<dbReference type="Pfam" id="PF02129">
    <property type="entry name" value="Peptidase_S15"/>
    <property type="match status" value="1"/>
</dbReference>
<dbReference type="Gene3D" id="2.60.120.260">
    <property type="entry name" value="Galactose-binding domain-like"/>
    <property type="match status" value="1"/>
</dbReference>
<dbReference type="InterPro" id="IPR008979">
    <property type="entry name" value="Galactose-bd-like_sf"/>
</dbReference>
<dbReference type="Pfam" id="PF08530">
    <property type="entry name" value="PepX_C"/>
    <property type="match status" value="1"/>
</dbReference>
<name>A0ABT1BXC4_9BACT</name>
<feature type="signal peptide" evidence="2">
    <location>
        <begin position="1"/>
        <end position="20"/>
    </location>
</feature>
<dbReference type="Gene3D" id="1.10.3020.10">
    <property type="entry name" value="alpha-amino acid ester hydrolase ( Helical cap domain)"/>
    <property type="match status" value="1"/>
</dbReference>
<evidence type="ECO:0000259" key="3">
    <source>
        <dbReference type="SMART" id="SM00939"/>
    </source>
</evidence>
<dbReference type="SMART" id="SM00939">
    <property type="entry name" value="PepX_C"/>
    <property type="match status" value="1"/>
</dbReference>
<proteinExistence type="predicted"/>
<dbReference type="GO" id="GO:0016787">
    <property type="term" value="F:hydrolase activity"/>
    <property type="evidence" value="ECO:0007669"/>
    <property type="project" value="UniProtKB-KW"/>
</dbReference>
<dbReference type="NCBIfam" id="TIGR00976">
    <property type="entry name" value="CocE_NonD"/>
    <property type="match status" value="1"/>
</dbReference>
<protein>
    <submittedName>
        <fullName evidence="4">CocE/NonD family hydrolase</fullName>
    </submittedName>
</protein>
<evidence type="ECO:0000313" key="5">
    <source>
        <dbReference type="Proteomes" id="UP001204015"/>
    </source>
</evidence>
<dbReference type="Proteomes" id="UP001204015">
    <property type="component" value="Unassembled WGS sequence"/>
</dbReference>
<dbReference type="InterPro" id="IPR005674">
    <property type="entry name" value="CocE/Ser_esterase"/>
</dbReference>
<dbReference type="EMBL" id="JAMXLY010000026">
    <property type="protein sequence ID" value="MCO6025731.1"/>
    <property type="molecule type" value="Genomic_DNA"/>
</dbReference>